<name>A0A5N6W4E0_9EURO</name>
<dbReference type="Pfam" id="PF20174">
    <property type="entry name" value="DUF6540"/>
    <property type="match status" value="1"/>
</dbReference>
<dbReference type="Proteomes" id="UP000325433">
    <property type="component" value="Unassembled WGS sequence"/>
</dbReference>
<dbReference type="EMBL" id="ML738317">
    <property type="protein sequence ID" value="KAE8314699.1"/>
    <property type="molecule type" value="Genomic_DNA"/>
</dbReference>
<gene>
    <name evidence="1" type="ORF">BDV41DRAFT_575655</name>
</gene>
<dbReference type="AlphaFoldDB" id="A0A5N6W4E0"/>
<protein>
    <submittedName>
        <fullName evidence="1">Uncharacterized protein</fullName>
    </submittedName>
</protein>
<accession>A0A5N6W4E0</accession>
<dbReference type="InterPro" id="IPR046670">
    <property type="entry name" value="DUF6540"/>
</dbReference>
<keyword evidence="2" id="KW-1185">Reference proteome</keyword>
<sequence>MAQQLQYYNVSRVWFPVEMKDPHVPDDPQFHHAIFVEIQTSGGGDIPDTIGDVTSFGGMTYEARFWHPARASDTFHHEQELGYIAASSYPQLKTLLQSCPTPPRQKAFNIKRNATEPFKTESPLAFYTAEELANFRFPRLKKCKWWVEEQALQAIQRSRLLVSKPPAK</sequence>
<proteinExistence type="predicted"/>
<evidence type="ECO:0000313" key="1">
    <source>
        <dbReference type="EMBL" id="KAE8314699.1"/>
    </source>
</evidence>
<reference evidence="2" key="1">
    <citation type="submission" date="2019-04" db="EMBL/GenBank/DDBJ databases">
        <title>Friends and foes A comparative genomics studyof 23 Aspergillus species from section Flavi.</title>
        <authorList>
            <consortium name="DOE Joint Genome Institute"/>
            <person name="Kjaerbolling I."/>
            <person name="Vesth T."/>
            <person name="Frisvad J.C."/>
            <person name="Nybo J.L."/>
            <person name="Theobald S."/>
            <person name="Kildgaard S."/>
            <person name="Isbrandt T."/>
            <person name="Kuo A."/>
            <person name="Sato A."/>
            <person name="Lyhne E.K."/>
            <person name="Kogle M.E."/>
            <person name="Wiebenga A."/>
            <person name="Kun R.S."/>
            <person name="Lubbers R.J."/>
            <person name="Makela M.R."/>
            <person name="Barry K."/>
            <person name="Chovatia M."/>
            <person name="Clum A."/>
            <person name="Daum C."/>
            <person name="Haridas S."/>
            <person name="He G."/>
            <person name="LaButti K."/>
            <person name="Lipzen A."/>
            <person name="Mondo S."/>
            <person name="Riley R."/>
            <person name="Salamov A."/>
            <person name="Simmons B.A."/>
            <person name="Magnuson J.K."/>
            <person name="Henrissat B."/>
            <person name="Mortensen U.H."/>
            <person name="Larsen T.O."/>
            <person name="Devries R.P."/>
            <person name="Grigoriev I.V."/>
            <person name="Machida M."/>
            <person name="Baker S.E."/>
            <person name="Andersen M.R."/>
        </authorList>
    </citation>
    <scope>NUCLEOTIDE SEQUENCE [LARGE SCALE GENOMIC DNA]</scope>
    <source>
        <strain evidence="2">CBS 130015</strain>
    </source>
</reference>
<evidence type="ECO:0000313" key="2">
    <source>
        <dbReference type="Proteomes" id="UP000325433"/>
    </source>
</evidence>
<organism evidence="1 2">
    <name type="scientific">Aspergillus transmontanensis</name>
    <dbReference type="NCBI Taxonomy" id="1034304"/>
    <lineage>
        <taxon>Eukaryota</taxon>
        <taxon>Fungi</taxon>
        <taxon>Dikarya</taxon>
        <taxon>Ascomycota</taxon>
        <taxon>Pezizomycotina</taxon>
        <taxon>Eurotiomycetes</taxon>
        <taxon>Eurotiomycetidae</taxon>
        <taxon>Eurotiales</taxon>
        <taxon>Aspergillaceae</taxon>
        <taxon>Aspergillus</taxon>
        <taxon>Aspergillus subgen. Circumdati</taxon>
    </lineage>
</organism>